<accession>A0A9Q0E0L4</accession>
<reference evidence="2" key="1">
    <citation type="submission" date="2022-07" db="EMBL/GenBank/DDBJ databases">
        <title>Chromosome-level genome of Muraenolepis orangiensis.</title>
        <authorList>
            <person name="Kim J."/>
        </authorList>
    </citation>
    <scope>NUCLEOTIDE SEQUENCE</scope>
    <source>
        <strain evidence="2">KU_S4_2022</strain>
        <tissue evidence="2">Muscle</tissue>
    </source>
</reference>
<dbReference type="InterPro" id="IPR026511">
    <property type="entry name" value="PTHB1"/>
</dbReference>
<name>A0A9Q0E0L4_9TELE</name>
<dbReference type="GO" id="GO:0060271">
    <property type="term" value="P:cilium assembly"/>
    <property type="evidence" value="ECO:0007669"/>
    <property type="project" value="TreeGrafter"/>
</dbReference>
<dbReference type="OrthoDB" id="10262646at2759"/>
<organism evidence="2 3">
    <name type="scientific">Muraenolepis orangiensis</name>
    <name type="common">Patagonian moray cod</name>
    <dbReference type="NCBI Taxonomy" id="630683"/>
    <lineage>
        <taxon>Eukaryota</taxon>
        <taxon>Metazoa</taxon>
        <taxon>Chordata</taxon>
        <taxon>Craniata</taxon>
        <taxon>Vertebrata</taxon>
        <taxon>Euteleostomi</taxon>
        <taxon>Actinopterygii</taxon>
        <taxon>Neopterygii</taxon>
        <taxon>Teleostei</taxon>
        <taxon>Neoteleostei</taxon>
        <taxon>Acanthomorphata</taxon>
        <taxon>Zeiogadaria</taxon>
        <taxon>Gadariae</taxon>
        <taxon>Gadiformes</taxon>
        <taxon>Muraenolepidoidei</taxon>
        <taxon>Muraenolepididae</taxon>
        <taxon>Muraenolepis</taxon>
    </lineage>
</organism>
<dbReference type="Proteomes" id="UP001148018">
    <property type="component" value="Unassembled WGS sequence"/>
</dbReference>
<evidence type="ECO:0000313" key="2">
    <source>
        <dbReference type="EMBL" id="KAJ3598402.1"/>
    </source>
</evidence>
<feature type="region of interest" description="Disordered" evidence="1">
    <location>
        <begin position="1"/>
        <end position="27"/>
    </location>
</feature>
<evidence type="ECO:0000313" key="3">
    <source>
        <dbReference type="Proteomes" id="UP001148018"/>
    </source>
</evidence>
<dbReference type="AlphaFoldDB" id="A0A9Q0E0L4"/>
<sequence length="183" mass="19980">MSDRSSSVGGLLGLWTQSPGTLDPVSRDSGPSLLGLWTQSPGTLDPIPTVGGDQKHMRFVMLCSPPAGGPIWRNPDAKPRPLYTTGREMESPGGLSKQLHRRMGPPSSLWELQGVLVTLSSEGHLQCSYLGTDPSFFSTPKVDAREVDYEQVDAEMKTLQRFIREATRTQDILPKADTEDALT</sequence>
<comment type="caution">
    <text evidence="2">The sequence shown here is derived from an EMBL/GenBank/DDBJ whole genome shotgun (WGS) entry which is preliminary data.</text>
</comment>
<dbReference type="PANTHER" id="PTHR20991:SF0">
    <property type="entry name" value="PROTEIN PTHB1"/>
    <property type="match status" value="1"/>
</dbReference>
<dbReference type="GO" id="GO:0016020">
    <property type="term" value="C:membrane"/>
    <property type="evidence" value="ECO:0007669"/>
    <property type="project" value="TreeGrafter"/>
</dbReference>
<protein>
    <submittedName>
        <fullName evidence="2">Uncharacterized protein</fullName>
    </submittedName>
</protein>
<keyword evidence="3" id="KW-1185">Reference proteome</keyword>
<dbReference type="PANTHER" id="PTHR20991">
    <property type="entry name" value="PARATHYROID HORMONE-RESPONSIVE B1 GENE"/>
    <property type="match status" value="1"/>
</dbReference>
<dbReference type="EMBL" id="JANIIK010000109">
    <property type="protein sequence ID" value="KAJ3598402.1"/>
    <property type="molecule type" value="Genomic_DNA"/>
</dbReference>
<evidence type="ECO:0000256" key="1">
    <source>
        <dbReference type="SAM" id="MobiDB-lite"/>
    </source>
</evidence>
<feature type="non-terminal residue" evidence="2">
    <location>
        <position position="183"/>
    </location>
</feature>
<dbReference type="GO" id="GO:0034464">
    <property type="term" value="C:BBSome"/>
    <property type="evidence" value="ECO:0007669"/>
    <property type="project" value="InterPro"/>
</dbReference>
<gene>
    <name evidence="2" type="ORF">NHX12_001912</name>
</gene>
<feature type="region of interest" description="Disordered" evidence="1">
    <location>
        <begin position="70"/>
        <end position="103"/>
    </location>
</feature>
<proteinExistence type="predicted"/>